<feature type="domain" description="HMA" evidence="3">
    <location>
        <begin position="7"/>
        <end position="73"/>
    </location>
</feature>
<dbReference type="PANTHER" id="PTHR46594:SF4">
    <property type="entry name" value="P-TYPE CATION-TRANSPORTING ATPASE"/>
    <property type="match status" value="1"/>
</dbReference>
<feature type="transmembrane region" description="Helical" evidence="2">
    <location>
        <begin position="189"/>
        <end position="212"/>
    </location>
</feature>
<dbReference type="InterPro" id="IPR006121">
    <property type="entry name" value="HMA_dom"/>
</dbReference>
<evidence type="ECO:0000259" key="3">
    <source>
        <dbReference type="PROSITE" id="PS50846"/>
    </source>
</evidence>
<evidence type="ECO:0000256" key="2">
    <source>
        <dbReference type="SAM" id="Phobius"/>
    </source>
</evidence>
<dbReference type="EMBL" id="BARW01024028">
    <property type="protein sequence ID" value="GAI88435.1"/>
    <property type="molecule type" value="Genomic_DNA"/>
</dbReference>
<dbReference type="PANTHER" id="PTHR46594">
    <property type="entry name" value="P-TYPE CATION-TRANSPORTING ATPASE"/>
    <property type="match status" value="1"/>
</dbReference>
<dbReference type="PROSITE" id="PS01047">
    <property type="entry name" value="HMA_1"/>
    <property type="match status" value="1"/>
</dbReference>
<feature type="transmembrane region" description="Helical" evidence="2">
    <location>
        <begin position="224"/>
        <end position="244"/>
    </location>
</feature>
<feature type="transmembrane region" description="Helical" evidence="2">
    <location>
        <begin position="162"/>
        <end position="183"/>
    </location>
</feature>
<dbReference type="InterPro" id="IPR017969">
    <property type="entry name" value="Heavy-metal-associated_CS"/>
</dbReference>
<dbReference type="Pfam" id="PF00403">
    <property type="entry name" value="HMA"/>
    <property type="match status" value="1"/>
</dbReference>
<dbReference type="PROSITE" id="PS50846">
    <property type="entry name" value="HMA_2"/>
    <property type="match status" value="1"/>
</dbReference>
<protein>
    <recommendedName>
        <fullName evidence="3">HMA domain-containing protein</fullName>
    </recommendedName>
</protein>
<dbReference type="Gene3D" id="3.30.70.100">
    <property type="match status" value="1"/>
</dbReference>
<keyword evidence="2" id="KW-0472">Membrane</keyword>
<evidence type="ECO:0000256" key="1">
    <source>
        <dbReference type="ARBA" id="ARBA00022723"/>
    </source>
</evidence>
<accession>X1TLJ1</accession>
<evidence type="ECO:0000313" key="4">
    <source>
        <dbReference type="EMBL" id="GAI88435.1"/>
    </source>
</evidence>
<dbReference type="SUPFAM" id="SSF55008">
    <property type="entry name" value="HMA, heavy metal-associated domain"/>
    <property type="match status" value="1"/>
</dbReference>
<organism evidence="4">
    <name type="scientific">marine sediment metagenome</name>
    <dbReference type="NCBI Taxonomy" id="412755"/>
    <lineage>
        <taxon>unclassified sequences</taxon>
        <taxon>metagenomes</taxon>
        <taxon>ecological metagenomes</taxon>
    </lineage>
</organism>
<dbReference type="GO" id="GO:0046872">
    <property type="term" value="F:metal ion binding"/>
    <property type="evidence" value="ECO:0007669"/>
    <property type="project" value="UniProtKB-KW"/>
</dbReference>
<feature type="non-terminal residue" evidence="4">
    <location>
        <position position="245"/>
    </location>
</feature>
<keyword evidence="2" id="KW-1133">Transmembrane helix</keyword>
<dbReference type="CDD" id="cd00371">
    <property type="entry name" value="HMA"/>
    <property type="match status" value="1"/>
</dbReference>
<gene>
    <name evidence="4" type="ORF">S12H4_39707</name>
</gene>
<name>X1TLJ1_9ZZZZ</name>
<reference evidence="4" key="1">
    <citation type="journal article" date="2014" name="Front. Microbiol.">
        <title>High frequency of phylogenetically diverse reductive dehalogenase-homologous genes in deep subseafloor sedimentary metagenomes.</title>
        <authorList>
            <person name="Kawai M."/>
            <person name="Futagami T."/>
            <person name="Toyoda A."/>
            <person name="Takaki Y."/>
            <person name="Nishi S."/>
            <person name="Hori S."/>
            <person name="Arai W."/>
            <person name="Tsubouchi T."/>
            <person name="Morono Y."/>
            <person name="Uchiyama I."/>
            <person name="Ito T."/>
            <person name="Fujiyama A."/>
            <person name="Inagaki F."/>
            <person name="Takami H."/>
        </authorList>
    </citation>
    <scope>NUCLEOTIDE SEQUENCE</scope>
    <source>
        <strain evidence="4">Expedition CK06-06</strain>
    </source>
</reference>
<keyword evidence="1" id="KW-0479">Metal-binding</keyword>
<sequence length="245" mass="27819">MEDVNKEKVKIKLGGMTCASCAFKIETKLKNLDGVNSSVVNFANEEATVEYNPSTTNYNEFNKAIRDLGYKATLAKIDIKIIDLISETEFTSLVEKVKDLKGIYDVRGNYQASKLFIEFNELKNEENKIYSEIKQFGYAIEKSAGAIDKEIERHKKEMKYRFRILTTSLIFMLIITPISWFIPPSFERNLLLFFLAIGQYSIAGSFFLKGAIKSLKNKSANMDVLVALGTTTALIYSILTTFFIQ</sequence>
<proteinExistence type="predicted"/>
<dbReference type="AlphaFoldDB" id="X1TLJ1"/>
<dbReference type="FunFam" id="3.30.70.100:FF:000005">
    <property type="entry name" value="Copper-exporting P-type ATPase A"/>
    <property type="match status" value="1"/>
</dbReference>
<keyword evidence="2" id="KW-0812">Transmembrane</keyword>
<comment type="caution">
    <text evidence="4">The sequence shown here is derived from an EMBL/GenBank/DDBJ whole genome shotgun (WGS) entry which is preliminary data.</text>
</comment>
<dbReference type="InterPro" id="IPR036163">
    <property type="entry name" value="HMA_dom_sf"/>
</dbReference>
<dbReference type="PRINTS" id="PR00942">
    <property type="entry name" value="CUATPASEI"/>
</dbReference>